<dbReference type="Gene3D" id="3.30.565.10">
    <property type="entry name" value="Histidine kinase-like ATPase, C-terminal domain"/>
    <property type="match status" value="1"/>
</dbReference>
<dbReference type="InterPro" id="IPR003594">
    <property type="entry name" value="HATPase_dom"/>
</dbReference>
<dbReference type="InterPro" id="IPR033425">
    <property type="entry name" value="MASE3"/>
</dbReference>
<keyword evidence="11" id="KW-0902">Two-component regulatory system</keyword>
<dbReference type="GO" id="GO:0000156">
    <property type="term" value="F:phosphorelay response regulator activity"/>
    <property type="evidence" value="ECO:0007669"/>
    <property type="project" value="TreeGrafter"/>
</dbReference>
<protein>
    <recommendedName>
        <fullName evidence="3">histidine kinase</fullName>
        <ecNumber evidence="3">2.7.13.3</ecNumber>
    </recommendedName>
</protein>
<evidence type="ECO:0000256" key="13">
    <source>
        <dbReference type="SAM" id="Phobius"/>
    </source>
</evidence>
<dbReference type="InterPro" id="IPR036097">
    <property type="entry name" value="HisK_dim/P_sf"/>
</dbReference>
<evidence type="ECO:0000313" key="16">
    <source>
        <dbReference type="EMBL" id="PWG81673.1"/>
    </source>
</evidence>
<dbReference type="SUPFAM" id="SSF55874">
    <property type="entry name" value="ATPase domain of HSP90 chaperone/DNA topoisomerase II/histidine kinase"/>
    <property type="match status" value="1"/>
</dbReference>
<keyword evidence="9" id="KW-0067">ATP-binding</keyword>
<dbReference type="SMART" id="SM00388">
    <property type="entry name" value="HisKA"/>
    <property type="match status" value="1"/>
</dbReference>
<feature type="transmembrane region" description="Helical" evidence="13">
    <location>
        <begin position="67"/>
        <end position="85"/>
    </location>
</feature>
<feature type="transmembrane region" description="Helical" evidence="13">
    <location>
        <begin position="171"/>
        <end position="189"/>
    </location>
</feature>
<dbReference type="Proteomes" id="UP000245647">
    <property type="component" value="Unassembled WGS sequence"/>
</dbReference>
<dbReference type="Gene3D" id="1.10.287.130">
    <property type="match status" value="1"/>
</dbReference>
<evidence type="ECO:0000256" key="3">
    <source>
        <dbReference type="ARBA" id="ARBA00012438"/>
    </source>
</evidence>
<dbReference type="SMART" id="SM00387">
    <property type="entry name" value="HATPase_c"/>
    <property type="match status" value="1"/>
</dbReference>
<dbReference type="InterPro" id="IPR036890">
    <property type="entry name" value="HATPase_C_sf"/>
</dbReference>
<dbReference type="Pfam" id="PF02518">
    <property type="entry name" value="HATPase_c"/>
    <property type="match status" value="1"/>
</dbReference>
<dbReference type="PANTHER" id="PTHR42878">
    <property type="entry name" value="TWO-COMPONENT HISTIDINE KINASE"/>
    <property type="match status" value="1"/>
</dbReference>
<dbReference type="GO" id="GO:0000155">
    <property type="term" value="F:phosphorelay sensor kinase activity"/>
    <property type="evidence" value="ECO:0007669"/>
    <property type="project" value="InterPro"/>
</dbReference>
<dbReference type="EMBL" id="QEAS01000003">
    <property type="protein sequence ID" value="PWG81673.1"/>
    <property type="molecule type" value="Genomic_DNA"/>
</dbReference>
<evidence type="ECO:0000259" key="14">
    <source>
        <dbReference type="PROSITE" id="PS50109"/>
    </source>
</evidence>
<dbReference type="InterPro" id="IPR035965">
    <property type="entry name" value="PAS-like_dom_sf"/>
</dbReference>
<dbReference type="Pfam" id="PF00512">
    <property type="entry name" value="HisKA"/>
    <property type="match status" value="1"/>
</dbReference>
<organism evidence="16 17">
    <name type="scientific">Pararcticibacter amylolyticus</name>
    <dbReference type="NCBI Taxonomy" id="2173175"/>
    <lineage>
        <taxon>Bacteria</taxon>
        <taxon>Pseudomonadati</taxon>
        <taxon>Bacteroidota</taxon>
        <taxon>Sphingobacteriia</taxon>
        <taxon>Sphingobacteriales</taxon>
        <taxon>Sphingobacteriaceae</taxon>
        <taxon>Pararcticibacter</taxon>
    </lineage>
</organism>
<dbReference type="InterPro" id="IPR013656">
    <property type="entry name" value="PAS_4"/>
</dbReference>
<evidence type="ECO:0000256" key="4">
    <source>
        <dbReference type="ARBA" id="ARBA00022553"/>
    </source>
</evidence>
<comment type="catalytic activity">
    <reaction evidence="1">
        <text>ATP + protein L-histidine = ADP + protein N-phospho-L-histidine.</text>
        <dbReference type="EC" id="2.7.13.3"/>
    </reaction>
</comment>
<name>A0A2U2PJU7_9SPHI</name>
<dbReference type="GO" id="GO:0007234">
    <property type="term" value="P:osmosensory signaling via phosphorelay pathway"/>
    <property type="evidence" value="ECO:0007669"/>
    <property type="project" value="TreeGrafter"/>
</dbReference>
<dbReference type="NCBIfam" id="TIGR00229">
    <property type="entry name" value="sensory_box"/>
    <property type="match status" value="1"/>
</dbReference>
<dbReference type="GO" id="GO:0030295">
    <property type="term" value="F:protein kinase activator activity"/>
    <property type="evidence" value="ECO:0007669"/>
    <property type="project" value="TreeGrafter"/>
</dbReference>
<keyword evidence="7" id="KW-0547">Nucleotide-binding</keyword>
<evidence type="ECO:0000256" key="5">
    <source>
        <dbReference type="ARBA" id="ARBA00022679"/>
    </source>
</evidence>
<keyword evidence="6 13" id="KW-0812">Transmembrane</keyword>
<dbReference type="AlphaFoldDB" id="A0A2U2PJU7"/>
<proteinExistence type="predicted"/>
<dbReference type="OrthoDB" id="9813151at2"/>
<reference evidence="16 17" key="1">
    <citation type="submission" date="2018-04" db="EMBL/GenBank/DDBJ databases">
        <title>Pedobacter chongqingensis sp. nov., isolated from a rottenly hemp rope.</title>
        <authorList>
            <person name="Cai Y."/>
        </authorList>
    </citation>
    <scope>NUCLEOTIDE SEQUENCE [LARGE SCALE GENOMIC DNA]</scope>
    <source>
        <strain evidence="16 17">FJ4-8</strain>
    </source>
</reference>
<evidence type="ECO:0000256" key="9">
    <source>
        <dbReference type="ARBA" id="ARBA00022840"/>
    </source>
</evidence>
<evidence type="ECO:0000256" key="8">
    <source>
        <dbReference type="ARBA" id="ARBA00022777"/>
    </source>
</evidence>
<dbReference type="InterPro" id="IPR050351">
    <property type="entry name" value="BphY/WalK/GraS-like"/>
</dbReference>
<dbReference type="RefSeq" id="WP_109414619.1">
    <property type="nucleotide sequence ID" value="NZ_QEAS01000003.1"/>
</dbReference>
<dbReference type="PROSITE" id="PS50112">
    <property type="entry name" value="PAS"/>
    <property type="match status" value="1"/>
</dbReference>
<evidence type="ECO:0000256" key="6">
    <source>
        <dbReference type="ARBA" id="ARBA00022692"/>
    </source>
</evidence>
<feature type="transmembrane region" description="Helical" evidence="13">
    <location>
        <begin position="36"/>
        <end position="55"/>
    </location>
</feature>
<feature type="transmembrane region" description="Helical" evidence="13">
    <location>
        <begin position="201"/>
        <end position="221"/>
    </location>
</feature>
<evidence type="ECO:0000256" key="11">
    <source>
        <dbReference type="ARBA" id="ARBA00023012"/>
    </source>
</evidence>
<dbReference type="GO" id="GO:0016020">
    <property type="term" value="C:membrane"/>
    <property type="evidence" value="ECO:0007669"/>
    <property type="project" value="UniProtKB-SubCell"/>
</dbReference>
<keyword evidence="10 13" id="KW-1133">Transmembrane helix</keyword>
<dbReference type="SUPFAM" id="SSF47384">
    <property type="entry name" value="Homodimeric domain of signal transducing histidine kinase"/>
    <property type="match status" value="1"/>
</dbReference>
<evidence type="ECO:0000313" key="17">
    <source>
        <dbReference type="Proteomes" id="UP000245647"/>
    </source>
</evidence>
<feature type="transmembrane region" description="Helical" evidence="13">
    <location>
        <begin position="105"/>
        <end position="124"/>
    </location>
</feature>
<keyword evidence="4" id="KW-0597">Phosphoprotein</keyword>
<dbReference type="CDD" id="cd00082">
    <property type="entry name" value="HisKA"/>
    <property type="match status" value="1"/>
</dbReference>
<dbReference type="PRINTS" id="PR00344">
    <property type="entry name" value="BCTRLSENSOR"/>
</dbReference>
<gene>
    <name evidence="16" type="ORF">DDR33_04680</name>
</gene>
<keyword evidence="8 16" id="KW-0418">Kinase</keyword>
<comment type="caution">
    <text evidence="16">The sequence shown here is derived from an EMBL/GenBank/DDBJ whole genome shotgun (WGS) entry which is preliminary data.</text>
</comment>
<dbReference type="SMART" id="SM00091">
    <property type="entry name" value="PAS"/>
    <property type="match status" value="1"/>
</dbReference>
<sequence length="621" mass="70715">MKFGLRNFTSGWYRALFATGALSLIFFLSLRESYLLFHTIVELLSIIVAFAVFIITWNSRRILDNNYLFLVGISYFFIGCLDLLHTLTYTGMQVIRTNEFYANQFWVATRFLEAVTLFIGFYSLDNKKKINAETVFVVYFIISVLISLSILSWKIFPVCYIEGQGQTTFKIYTEYFIILILTGALWLLLKRRRFFTESVFRFLLISLIFTIAGEFCFTLYISNYSISNQIGHYAKLISFYLIYKANIETGFTNPSAIIFKGLKDKEEEYRTLAENLPEMIMRFDTDLRCVYSNNAVRRFLPGVQKEITGLEYSEIGLKEDVEKVLSSVLQKARETQKNQIVDFNSYLDGTEHFFSLQVVPEFTSLKGEETYLMICFDITTLKLAEKELRELNATKDKFFSIIAHDLKNPFTSLLGYSQLLASNVSKLPAERVQQVAERLHESSRQTYALLENLLHWARIQTGNLSPVQHHLSPAELLDEASRISDTSARAKGIEIKVICNTARAVFVDRQMINTVLRNLVSNAVKFSFPGSLISVKAEDQEQAVVFSVSDSGVGIENHQAKDLLKIDSTQSTIGTANEKGTGLGLILCKEFVEVNGGNIWFTSRHGEGTTFFFSFPATASI</sequence>
<dbReference type="Pfam" id="PF08448">
    <property type="entry name" value="PAS_4"/>
    <property type="match status" value="1"/>
</dbReference>
<evidence type="ECO:0000256" key="12">
    <source>
        <dbReference type="ARBA" id="ARBA00023136"/>
    </source>
</evidence>
<feature type="transmembrane region" description="Helical" evidence="13">
    <location>
        <begin position="136"/>
        <end position="156"/>
    </location>
</feature>
<dbReference type="PROSITE" id="PS50109">
    <property type="entry name" value="HIS_KIN"/>
    <property type="match status" value="1"/>
</dbReference>
<dbReference type="PANTHER" id="PTHR42878:SF7">
    <property type="entry name" value="SENSOR HISTIDINE KINASE GLRK"/>
    <property type="match status" value="1"/>
</dbReference>
<accession>A0A2U2PJU7</accession>
<dbReference type="EC" id="2.7.13.3" evidence="3"/>
<dbReference type="InterPro" id="IPR003661">
    <property type="entry name" value="HisK_dim/P_dom"/>
</dbReference>
<evidence type="ECO:0000259" key="15">
    <source>
        <dbReference type="PROSITE" id="PS50112"/>
    </source>
</evidence>
<dbReference type="Pfam" id="PF17159">
    <property type="entry name" value="MASE3"/>
    <property type="match status" value="1"/>
</dbReference>
<feature type="domain" description="Histidine kinase" evidence="14">
    <location>
        <begin position="401"/>
        <end position="619"/>
    </location>
</feature>
<keyword evidence="12 13" id="KW-0472">Membrane</keyword>
<keyword evidence="5" id="KW-0808">Transferase</keyword>
<dbReference type="InterPro" id="IPR005467">
    <property type="entry name" value="His_kinase_dom"/>
</dbReference>
<dbReference type="InterPro" id="IPR004358">
    <property type="entry name" value="Sig_transdc_His_kin-like_C"/>
</dbReference>
<comment type="subcellular location">
    <subcellularLocation>
        <location evidence="2">Membrane</location>
        <topology evidence="2">Multi-pass membrane protein</topology>
    </subcellularLocation>
</comment>
<evidence type="ECO:0000256" key="7">
    <source>
        <dbReference type="ARBA" id="ARBA00022741"/>
    </source>
</evidence>
<feature type="domain" description="PAS" evidence="15">
    <location>
        <begin position="265"/>
        <end position="336"/>
    </location>
</feature>
<feature type="transmembrane region" description="Helical" evidence="13">
    <location>
        <begin position="12"/>
        <end position="30"/>
    </location>
</feature>
<dbReference type="GO" id="GO:0005524">
    <property type="term" value="F:ATP binding"/>
    <property type="evidence" value="ECO:0007669"/>
    <property type="project" value="UniProtKB-KW"/>
</dbReference>
<keyword evidence="17" id="KW-1185">Reference proteome</keyword>
<dbReference type="Gene3D" id="3.30.450.20">
    <property type="entry name" value="PAS domain"/>
    <property type="match status" value="1"/>
</dbReference>
<dbReference type="SUPFAM" id="SSF55785">
    <property type="entry name" value="PYP-like sensor domain (PAS domain)"/>
    <property type="match status" value="1"/>
</dbReference>
<evidence type="ECO:0000256" key="1">
    <source>
        <dbReference type="ARBA" id="ARBA00000085"/>
    </source>
</evidence>
<evidence type="ECO:0000256" key="10">
    <source>
        <dbReference type="ARBA" id="ARBA00022989"/>
    </source>
</evidence>
<dbReference type="InterPro" id="IPR000014">
    <property type="entry name" value="PAS"/>
</dbReference>
<evidence type="ECO:0000256" key="2">
    <source>
        <dbReference type="ARBA" id="ARBA00004141"/>
    </source>
</evidence>